<feature type="compositionally biased region" description="Basic residues" evidence="1">
    <location>
        <begin position="1"/>
        <end position="12"/>
    </location>
</feature>
<dbReference type="AlphaFoldDB" id="A0A921RTK8"/>
<evidence type="ECO:0000256" key="1">
    <source>
        <dbReference type="SAM" id="MobiDB-lite"/>
    </source>
</evidence>
<organism evidence="2 3">
    <name type="scientific">Sorghum bicolor</name>
    <name type="common">Sorghum</name>
    <name type="synonym">Sorghum vulgare</name>
    <dbReference type="NCBI Taxonomy" id="4558"/>
    <lineage>
        <taxon>Eukaryota</taxon>
        <taxon>Viridiplantae</taxon>
        <taxon>Streptophyta</taxon>
        <taxon>Embryophyta</taxon>
        <taxon>Tracheophyta</taxon>
        <taxon>Spermatophyta</taxon>
        <taxon>Magnoliopsida</taxon>
        <taxon>Liliopsida</taxon>
        <taxon>Poales</taxon>
        <taxon>Poaceae</taxon>
        <taxon>PACMAD clade</taxon>
        <taxon>Panicoideae</taxon>
        <taxon>Andropogonodae</taxon>
        <taxon>Andropogoneae</taxon>
        <taxon>Sorghinae</taxon>
        <taxon>Sorghum</taxon>
    </lineage>
</organism>
<protein>
    <submittedName>
        <fullName evidence="2">Uncharacterized protein</fullName>
    </submittedName>
</protein>
<evidence type="ECO:0000313" key="3">
    <source>
        <dbReference type="Proteomes" id="UP000807115"/>
    </source>
</evidence>
<sequence>MAHRRMYHHHGHTSAAAADSIHTHARRHLTQRQTHAHDTELNSRQTNHAYQAGRKPRTHPAPAGSSRRGSRRRRRRGRPRRGARQRRRRRPARGRGPRRPRLTPRGRRPWRRRRRTSS</sequence>
<feature type="compositionally biased region" description="Basic residues" evidence="1">
    <location>
        <begin position="68"/>
        <end position="118"/>
    </location>
</feature>
<reference evidence="2" key="1">
    <citation type="journal article" date="2019" name="BMC Genomics">
        <title>A new reference genome for Sorghum bicolor reveals high levels of sequence similarity between sweet and grain genotypes: implications for the genetics of sugar metabolism.</title>
        <authorList>
            <person name="Cooper E.A."/>
            <person name="Brenton Z.W."/>
            <person name="Flinn B.S."/>
            <person name="Jenkins J."/>
            <person name="Shu S."/>
            <person name="Flowers D."/>
            <person name="Luo F."/>
            <person name="Wang Y."/>
            <person name="Xia P."/>
            <person name="Barry K."/>
            <person name="Daum C."/>
            <person name="Lipzen A."/>
            <person name="Yoshinaga Y."/>
            <person name="Schmutz J."/>
            <person name="Saski C."/>
            <person name="Vermerris W."/>
            <person name="Kresovich S."/>
        </authorList>
    </citation>
    <scope>NUCLEOTIDE SEQUENCE</scope>
</reference>
<accession>A0A921RTK8</accession>
<evidence type="ECO:0000313" key="2">
    <source>
        <dbReference type="EMBL" id="KAG0545496.1"/>
    </source>
</evidence>
<gene>
    <name evidence="2" type="ORF">BDA96_02G366400</name>
</gene>
<dbReference type="EMBL" id="CM027681">
    <property type="protein sequence ID" value="KAG0545496.1"/>
    <property type="molecule type" value="Genomic_DNA"/>
</dbReference>
<comment type="caution">
    <text evidence="2">The sequence shown here is derived from an EMBL/GenBank/DDBJ whole genome shotgun (WGS) entry which is preliminary data.</text>
</comment>
<name>A0A921RTK8_SORBI</name>
<dbReference type="Proteomes" id="UP000807115">
    <property type="component" value="Chromosome 2"/>
</dbReference>
<feature type="region of interest" description="Disordered" evidence="1">
    <location>
        <begin position="1"/>
        <end position="118"/>
    </location>
</feature>
<proteinExistence type="predicted"/>
<reference evidence="2" key="2">
    <citation type="submission" date="2020-10" db="EMBL/GenBank/DDBJ databases">
        <authorList>
            <person name="Cooper E.A."/>
            <person name="Brenton Z.W."/>
            <person name="Flinn B.S."/>
            <person name="Jenkins J."/>
            <person name="Shu S."/>
            <person name="Flowers D."/>
            <person name="Luo F."/>
            <person name="Wang Y."/>
            <person name="Xia P."/>
            <person name="Barry K."/>
            <person name="Daum C."/>
            <person name="Lipzen A."/>
            <person name="Yoshinaga Y."/>
            <person name="Schmutz J."/>
            <person name="Saski C."/>
            <person name="Vermerris W."/>
            <person name="Kresovich S."/>
        </authorList>
    </citation>
    <scope>NUCLEOTIDE SEQUENCE</scope>
</reference>